<dbReference type="Pfam" id="PF00432">
    <property type="entry name" value="Prenyltrans"/>
    <property type="match status" value="1"/>
</dbReference>
<dbReference type="GO" id="GO:0004662">
    <property type="term" value="F:CAAX-protein geranylgeranyltransferase activity"/>
    <property type="evidence" value="ECO:0007669"/>
    <property type="project" value="TreeGrafter"/>
</dbReference>
<dbReference type="PANTHER" id="PTHR11774">
    <property type="entry name" value="GERANYLGERANYL TRANSFERASE TYPE BETA SUBUNIT"/>
    <property type="match status" value="1"/>
</dbReference>
<dbReference type="PANTHER" id="PTHR11774:SF4">
    <property type="entry name" value="GERANYLGERANYL TRANSFERASE TYPE-1 SUBUNIT BETA"/>
    <property type="match status" value="1"/>
</dbReference>
<dbReference type="GO" id="GO:0005953">
    <property type="term" value="C:CAAX-protein geranylgeranyltransferase complex"/>
    <property type="evidence" value="ECO:0007669"/>
    <property type="project" value="TreeGrafter"/>
</dbReference>
<dbReference type="EMBL" id="JARKIE010000194">
    <property type="protein sequence ID" value="KAJ7668352.1"/>
    <property type="molecule type" value="Genomic_DNA"/>
</dbReference>
<evidence type="ECO:0000256" key="1">
    <source>
        <dbReference type="ARBA" id="ARBA00001947"/>
    </source>
</evidence>
<sequence length="383" mass="42225">MESPFPNFARAGHAGHVNRCLSGLPGSQVEIDSSRHADFRFSLALGFYCIGALDLLGVLQAKTTETDRTSWRAWIWEQQTQGPHGTGFRPGPFATPDSSSPEPYTDHDGPHLVMTYTALLTLAILRDDFSQLDRAGLVKFVRACQQEDGRQDSNCCHVLMVNLSLSFSMLPKHGDTDLRTVYCAFCICDMLNDWSGVDVERAIKFIRTCRTYEGGYGQASFYEASGGPTYIALASLHLAPRANGVLPLTPEQRKKSIHWLIHNQDKCGGFRGRTEKPADACYSFWCGAALKILGAADLIDAELHASFLGSCQFKYGGIAKAPGENPDPYHTYLSIAALTMYPPNVPGEGSLSKSWDFETLDPLLNAREETVAWIREHVPAKIN</sequence>
<evidence type="ECO:0000256" key="2">
    <source>
        <dbReference type="ARBA" id="ARBA00010497"/>
    </source>
</evidence>
<keyword evidence="7" id="KW-0862">Zinc</keyword>
<comment type="similarity">
    <text evidence="2">Belongs to the protein prenyltransferase subunit beta family.</text>
</comment>
<gene>
    <name evidence="10" type="ORF">B0H17DRAFT_949942</name>
</gene>
<evidence type="ECO:0000256" key="6">
    <source>
        <dbReference type="ARBA" id="ARBA00022737"/>
    </source>
</evidence>
<evidence type="ECO:0000259" key="9">
    <source>
        <dbReference type="Pfam" id="PF00432"/>
    </source>
</evidence>
<protein>
    <submittedName>
        <fullName evidence="10">Terpenoid cyclases/protein prenyltransferase alpha-alpha toroid</fullName>
    </submittedName>
</protein>
<comment type="cofactor">
    <cofactor evidence="1">
        <name>Zn(2+)</name>
        <dbReference type="ChEBI" id="CHEBI:29105"/>
    </cofactor>
</comment>
<comment type="caution">
    <text evidence="10">The sequence shown here is derived from an EMBL/GenBank/DDBJ whole genome shotgun (WGS) entry which is preliminary data.</text>
</comment>
<keyword evidence="6" id="KW-0677">Repeat</keyword>
<reference evidence="10" key="1">
    <citation type="submission" date="2023-03" db="EMBL/GenBank/DDBJ databases">
        <title>Massive genome expansion in bonnet fungi (Mycena s.s.) driven by repeated elements and novel gene families across ecological guilds.</title>
        <authorList>
            <consortium name="Lawrence Berkeley National Laboratory"/>
            <person name="Harder C.B."/>
            <person name="Miyauchi S."/>
            <person name="Viragh M."/>
            <person name="Kuo A."/>
            <person name="Thoen E."/>
            <person name="Andreopoulos B."/>
            <person name="Lu D."/>
            <person name="Skrede I."/>
            <person name="Drula E."/>
            <person name="Henrissat B."/>
            <person name="Morin E."/>
            <person name="Kohler A."/>
            <person name="Barry K."/>
            <person name="LaButti K."/>
            <person name="Morin E."/>
            <person name="Salamov A."/>
            <person name="Lipzen A."/>
            <person name="Mereny Z."/>
            <person name="Hegedus B."/>
            <person name="Baldrian P."/>
            <person name="Stursova M."/>
            <person name="Weitz H."/>
            <person name="Taylor A."/>
            <person name="Grigoriev I.V."/>
            <person name="Nagy L.G."/>
            <person name="Martin F."/>
            <person name="Kauserud H."/>
        </authorList>
    </citation>
    <scope>NUCLEOTIDE SEQUENCE</scope>
    <source>
        <strain evidence="10">CBHHK067</strain>
    </source>
</reference>
<evidence type="ECO:0000256" key="3">
    <source>
        <dbReference type="ARBA" id="ARBA00022602"/>
    </source>
</evidence>
<keyword evidence="5" id="KW-0479">Metal-binding</keyword>
<keyword evidence="4" id="KW-0808">Transferase</keyword>
<name>A0AAD7CX59_MYCRO</name>
<organism evidence="10 11">
    <name type="scientific">Mycena rosella</name>
    <name type="common">Pink bonnet</name>
    <name type="synonym">Agaricus rosellus</name>
    <dbReference type="NCBI Taxonomy" id="1033263"/>
    <lineage>
        <taxon>Eukaryota</taxon>
        <taxon>Fungi</taxon>
        <taxon>Dikarya</taxon>
        <taxon>Basidiomycota</taxon>
        <taxon>Agaricomycotina</taxon>
        <taxon>Agaricomycetes</taxon>
        <taxon>Agaricomycetidae</taxon>
        <taxon>Agaricales</taxon>
        <taxon>Marasmiineae</taxon>
        <taxon>Mycenaceae</taxon>
        <taxon>Mycena</taxon>
    </lineage>
</organism>
<feature type="region of interest" description="Disordered" evidence="8">
    <location>
        <begin position="81"/>
        <end position="106"/>
    </location>
</feature>
<evidence type="ECO:0000256" key="4">
    <source>
        <dbReference type="ARBA" id="ARBA00022679"/>
    </source>
</evidence>
<dbReference type="Proteomes" id="UP001221757">
    <property type="component" value="Unassembled WGS sequence"/>
</dbReference>
<evidence type="ECO:0000313" key="11">
    <source>
        <dbReference type="Proteomes" id="UP001221757"/>
    </source>
</evidence>
<evidence type="ECO:0000313" key="10">
    <source>
        <dbReference type="EMBL" id="KAJ7668352.1"/>
    </source>
</evidence>
<dbReference type="Gene3D" id="1.50.10.20">
    <property type="match status" value="1"/>
</dbReference>
<dbReference type="GO" id="GO:0046872">
    <property type="term" value="F:metal ion binding"/>
    <property type="evidence" value="ECO:0007669"/>
    <property type="project" value="UniProtKB-KW"/>
</dbReference>
<dbReference type="InterPro" id="IPR008930">
    <property type="entry name" value="Terpenoid_cyclase/PrenylTrfase"/>
</dbReference>
<accession>A0AAD7CX59</accession>
<dbReference type="SUPFAM" id="SSF48239">
    <property type="entry name" value="Terpenoid cyclases/Protein prenyltransferases"/>
    <property type="match status" value="1"/>
</dbReference>
<dbReference type="AlphaFoldDB" id="A0AAD7CX59"/>
<dbReference type="InterPro" id="IPR001330">
    <property type="entry name" value="Prenyltrans"/>
</dbReference>
<keyword evidence="3" id="KW-0637">Prenyltransferase</keyword>
<dbReference type="InterPro" id="IPR045089">
    <property type="entry name" value="PGGT1B-like"/>
</dbReference>
<keyword evidence="11" id="KW-1185">Reference proteome</keyword>
<evidence type="ECO:0000256" key="5">
    <source>
        <dbReference type="ARBA" id="ARBA00022723"/>
    </source>
</evidence>
<feature type="domain" description="Prenyltransferase alpha-alpha toroid" evidence="9">
    <location>
        <begin position="9"/>
        <end position="365"/>
    </location>
</feature>
<evidence type="ECO:0000256" key="7">
    <source>
        <dbReference type="ARBA" id="ARBA00022833"/>
    </source>
</evidence>
<proteinExistence type="inferred from homology"/>
<evidence type="ECO:0000256" key="8">
    <source>
        <dbReference type="SAM" id="MobiDB-lite"/>
    </source>
</evidence>